<dbReference type="AlphaFoldDB" id="A0A7S3PGV8"/>
<evidence type="ECO:0000256" key="4">
    <source>
        <dbReference type="ARBA" id="ARBA00023136"/>
    </source>
</evidence>
<keyword evidence="5" id="KW-0732">Signal</keyword>
<evidence type="ECO:0000256" key="3">
    <source>
        <dbReference type="ARBA" id="ARBA00023004"/>
    </source>
</evidence>
<dbReference type="InterPro" id="IPR003582">
    <property type="entry name" value="ShKT_dom"/>
</dbReference>
<proteinExistence type="predicted"/>
<keyword evidence="2" id="KW-0479">Metal-binding</keyword>
<dbReference type="SMART" id="SM00254">
    <property type="entry name" value="ShKT"/>
    <property type="match status" value="1"/>
</dbReference>
<reference evidence="7" key="1">
    <citation type="submission" date="2021-01" db="EMBL/GenBank/DDBJ databases">
        <authorList>
            <person name="Corre E."/>
            <person name="Pelletier E."/>
            <person name="Niang G."/>
            <person name="Scheremetjew M."/>
            <person name="Finn R."/>
            <person name="Kale V."/>
            <person name="Holt S."/>
            <person name="Cochrane G."/>
            <person name="Meng A."/>
            <person name="Brown T."/>
            <person name="Cohen L."/>
        </authorList>
    </citation>
    <scope>NUCLEOTIDE SEQUENCE</scope>
    <source>
        <strain evidence="7">GSBS06</strain>
    </source>
</reference>
<keyword evidence="4" id="KW-0472">Membrane</keyword>
<protein>
    <recommendedName>
        <fullName evidence="6">ShKT domain-containing protein</fullName>
    </recommendedName>
</protein>
<comment type="subcellular location">
    <subcellularLocation>
        <location evidence="1">Endomembrane system</location>
    </subcellularLocation>
</comment>
<dbReference type="PANTHER" id="PTHR10869:SF246">
    <property type="entry name" value="TRANSMEMBRANE PROLYL 4-HYDROXYLASE"/>
    <property type="match status" value="1"/>
</dbReference>
<dbReference type="InterPro" id="IPR045054">
    <property type="entry name" value="P4HA-like"/>
</dbReference>
<organism evidence="7">
    <name type="scientific">Aplanochytrium stocchinoi</name>
    <dbReference type="NCBI Taxonomy" id="215587"/>
    <lineage>
        <taxon>Eukaryota</taxon>
        <taxon>Sar</taxon>
        <taxon>Stramenopiles</taxon>
        <taxon>Bigyra</taxon>
        <taxon>Labyrinthulomycetes</taxon>
        <taxon>Thraustochytrida</taxon>
        <taxon>Thraustochytriidae</taxon>
        <taxon>Aplanochytrium</taxon>
    </lineage>
</organism>
<feature type="chain" id="PRO_5030516293" description="ShKT domain-containing protein" evidence="5">
    <location>
        <begin position="27"/>
        <end position="421"/>
    </location>
</feature>
<dbReference type="PROSITE" id="PS51670">
    <property type="entry name" value="SHKT"/>
    <property type="match status" value="1"/>
</dbReference>
<keyword evidence="3" id="KW-0408">Iron</keyword>
<name>A0A7S3PGV8_9STRA</name>
<accession>A0A7S3PGV8</accession>
<dbReference type="GO" id="GO:0005783">
    <property type="term" value="C:endoplasmic reticulum"/>
    <property type="evidence" value="ECO:0007669"/>
    <property type="project" value="TreeGrafter"/>
</dbReference>
<evidence type="ECO:0000256" key="2">
    <source>
        <dbReference type="ARBA" id="ARBA00022723"/>
    </source>
</evidence>
<dbReference type="Pfam" id="PF01549">
    <property type="entry name" value="ShK"/>
    <property type="match status" value="1"/>
</dbReference>
<dbReference type="GO" id="GO:0004656">
    <property type="term" value="F:procollagen-proline 4-dioxygenase activity"/>
    <property type="evidence" value="ECO:0007669"/>
    <property type="project" value="TreeGrafter"/>
</dbReference>
<evidence type="ECO:0000256" key="1">
    <source>
        <dbReference type="ARBA" id="ARBA00004308"/>
    </source>
</evidence>
<evidence type="ECO:0000259" key="6">
    <source>
        <dbReference type="PROSITE" id="PS51670"/>
    </source>
</evidence>
<gene>
    <name evidence="7" type="ORF">ASTO00021_LOCUS6515</name>
</gene>
<dbReference type="EMBL" id="HBIN01008773">
    <property type="protein sequence ID" value="CAE0436248.1"/>
    <property type="molecule type" value="Transcribed_RNA"/>
</dbReference>
<sequence>MGHRLFFHLVVVCFCVFSLLNVHVAADSEIKCSESEKNDNGECPAVIQGEKVNVGVDVDGNLGLNFLQIPNGIYTVRELALKGFRWLIGLDSISVSKSEVDPDAGKTLAEESSDSFNANTASESFTVQFINNSPYRASLYWRQPESEELVRVVDVMPPGQSSSLNTYDTHKFIWTREGTRDQLGEPVIASPDVREYELPEDAKPTVTSCSDRYPTRCTDYAAHGECDKNPGWMIINCPVSCNRCELLEKKKRCDSTFLNVSAEHVWKTGDLDALFEGMISDDKYNIEVLSRPPEGPWILQFEDFLSENEADTLRDFGYKLGFQRSTDTGVENERGESTKIFSTSRTSTNAWCTGECEGHPTARGITERIVDVTKVPEENYEQFQLLKYDVGQFYRGHHDMSPKSDGNAGGVRILTFFLVLV</sequence>
<dbReference type="PANTHER" id="PTHR10869">
    <property type="entry name" value="PROLYL 4-HYDROXYLASE ALPHA SUBUNIT"/>
    <property type="match status" value="1"/>
</dbReference>
<feature type="domain" description="ShKT" evidence="6">
    <location>
        <begin position="209"/>
        <end position="244"/>
    </location>
</feature>
<dbReference type="Gene3D" id="2.60.120.620">
    <property type="entry name" value="q2cbj1_9rhob like domain"/>
    <property type="match status" value="1"/>
</dbReference>
<dbReference type="Gene3D" id="2.60.40.780">
    <property type="entry name" value="von Hippel-Lindau disease tumour suppressor, beta domain"/>
    <property type="match status" value="1"/>
</dbReference>
<feature type="signal peptide" evidence="5">
    <location>
        <begin position="1"/>
        <end position="26"/>
    </location>
</feature>
<evidence type="ECO:0000313" key="7">
    <source>
        <dbReference type="EMBL" id="CAE0436248.1"/>
    </source>
</evidence>
<evidence type="ECO:0000256" key="5">
    <source>
        <dbReference type="SAM" id="SignalP"/>
    </source>
</evidence>
<dbReference type="InterPro" id="IPR037140">
    <property type="entry name" value="VHL_beta_dom_sf"/>
</dbReference>
<dbReference type="GO" id="GO:0046872">
    <property type="term" value="F:metal ion binding"/>
    <property type="evidence" value="ECO:0007669"/>
    <property type="project" value="UniProtKB-KW"/>
</dbReference>